<keyword evidence="2" id="KW-1185">Reference proteome</keyword>
<comment type="caution">
    <text evidence="1">The sequence shown here is derived from an EMBL/GenBank/DDBJ whole genome shotgun (WGS) entry which is preliminary data.</text>
</comment>
<evidence type="ECO:0000313" key="1">
    <source>
        <dbReference type="EMBL" id="KAK8788861.1"/>
    </source>
</evidence>
<gene>
    <name evidence="1" type="ORF">V5799_021363</name>
</gene>
<name>A0AAQ4FPY4_AMBAM</name>
<dbReference type="AlphaFoldDB" id="A0AAQ4FPY4"/>
<reference evidence="1 2" key="1">
    <citation type="journal article" date="2023" name="Arcadia Sci">
        <title>De novo assembly of a long-read Amblyomma americanum tick genome.</title>
        <authorList>
            <person name="Chou S."/>
            <person name="Poskanzer K.E."/>
            <person name="Rollins M."/>
            <person name="Thuy-Boun P.S."/>
        </authorList>
    </citation>
    <scope>NUCLEOTIDE SEQUENCE [LARGE SCALE GENOMIC DNA]</scope>
    <source>
        <strain evidence="1">F_SG_1</strain>
        <tissue evidence="1">Salivary glands</tissue>
    </source>
</reference>
<dbReference type="EMBL" id="JARKHS020000406">
    <property type="protein sequence ID" value="KAK8788861.1"/>
    <property type="molecule type" value="Genomic_DNA"/>
</dbReference>
<organism evidence="1 2">
    <name type="scientific">Amblyomma americanum</name>
    <name type="common">Lone star tick</name>
    <dbReference type="NCBI Taxonomy" id="6943"/>
    <lineage>
        <taxon>Eukaryota</taxon>
        <taxon>Metazoa</taxon>
        <taxon>Ecdysozoa</taxon>
        <taxon>Arthropoda</taxon>
        <taxon>Chelicerata</taxon>
        <taxon>Arachnida</taxon>
        <taxon>Acari</taxon>
        <taxon>Parasitiformes</taxon>
        <taxon>Ixodida</taxon>
        <taxon>Ixodoidea</taxon>
        <taxon>Ixodidae</taxon>
        <taxon>Amblyomminae</taxon>
        <taxon>Amblyomma</taxon>
    </lineage>
</organism>
<accession>A0AAQ4FPY4</accession>
<dbReference type="Proteomes" id="UP001321473">
    <property type="component" value="Unassembled WGS sequence"/>
</dbReference>
<evidence type="ECO:0000313" key="2">
    <source>
        <dbReference type="Proteomes" id="UP001321473"/>
    </source>
</evidence>
<protein>
    <submittedName>
        <fullName evidence="1">Uncharacterized protein</fullName>
    </submittedName>
</protein>
<proteinExistence type="predicted"/>
<sequence>MQTRTYSVATSRETELNLRHSSPSRTELFATGNHQASHIWPCGYIMGESSKVQRNRDAVTGAGQRPACVRKTSFVSHGWLSKLRRHFSCFLLKTLYTAASRSEISLPENAAPNTLRLAKLIRVPSSTLRSSIFT</sequence>